<comment type="caution">
    <text evidence="1">The sequence shown here is derived from an EMBL/GenBank/DDBJ whole genome shotgun (WGS) entry which is preliminary data.</text>
</comment>
<dbReference type="Proteomes" id="UP000735302">
    <property type="component" value="Unassembled WGS sequence"/>
</dbReference>
<keyword evidence="2" id="KW-1185">Reference proteome</keyword>
<gene>
    <name evidence="1" type="ORF">PoB_004853200</name>
</gene>
<protein>
    <submittedName>
        <fullName evidence="1">Uncharacterized protein</fullName>
    </submittedName>
</protein>
<accession>A0AAV4BRN6</accession>
<dbReference type="AlphaFoldDB" id="A0AAV4BRN6"/>
<proteinExistence type="predicted"/>
<name>A0AAV4BRN6_9GAST</name>
<evidence type="ECO:0000313" key="1">
    <source>
        <dbReference type="EMBL" id="GFO22027.1"/>
    </source>
</evidence>
<sequence length="128" mass="14517">MYWHILNKISNDEFLSAVEVFIYILGRTQYDIGHLAALVNWLVCFFTANPLQGDLRHSGLSSGQGAGDGTRTSDRMIPVDQICYPLSHARPLTALEIAYIYVFRTVSIGLRSRFPRDSGEFTQPQRHK</sequence>
<evidence type="ECO:0000313" key="2">
    <source>
        <dbReference type="Proteomes" id="UP000735302"/>
    </source>
</evidence>
<dbReference type="EMBL" id="BLXT01005315">
    <property type="protein sequence ID" value="GFO22027.1"/>
    <property type="molecule type" value="Genomic_DNA"/>
</dbReference>
<reference evidence="1 2" key="1">
    <citation type="journal article" date="2021" name="Elife">
        <title>Chloroplast acquisition without the gene transfer in kleptoplastic sea slugs, Plakobranchus ocellatus.</title>
        <authorList>
            <person name="Maeda T."/>
            <person name="Takahashi S."/>
            <person name="Yoshida T."/>
            <person name="Shimamura S."/>
            <person name="Takaki Y."/>
            <person name="Nagai Y."/>
            <person name="Toyoda A."/>
            <person name="Suzuki Y."/>
            <person name="Arimoto A."/>
            <person name="Ishii H."/>
            <person name="Satoh N."/>
            <person name="Nishiyama T."/>
            <person name="Hasebe M."/>
            <person name="Maruyama T."/>
            <person name="Minagawa J."/>
            <person name="Obokata J."/>
            <person name="Shigenobu S."/>
        </authorList>
    </citation>
    <scope>NUCLEOTIDE SEQUENCE [LARGE SCALE GENOMIC DNA]</scope>
</reference>
<organism evidence="1 2">
    <name type="scientific">Plakobranchus ocellatus</name>
    <dbReference type="NCBI Taxonomy" id="259542"/>
    <lineage>
        <taxon>Eukaryota</taxon>
        <taxon>Metazoa</taxon>
        <taxon>Spiralia</taxon>
        <taxon>Lophotrochozoa</taxon>
        <taxon>Mollusca</taxon>
        <taxon>Gastropoda</taxon>
        <taxon>Heterobranchia</taxon>
        <taxon>Euthyneura</taxon>
        <taxon>Panpulmonata</taxon>
        <taxon>Sacoglossa</taxon>
        <taxon>Placobranchoidea</taxon>
        <taxon>Plakobranchidae</taxon>
        <taxon>Plakobranchus</taxon>
    </lineage>
</organism>